<keyword evidence="7" id="KW-1185">Reference proteome</keyword>
<dbReference type="SUPFAM" id="SSF55811">
    <property type="entry name" value="Nudix"/>
    <property type="match status" value="1"/>
</dbReference>
<dbReference type="InterPro" id="IPR020084">
    <property type="entry name" value="NUDIX_hydrolase_CS"/>
</dbReference>
<dbReference type="OrthoDB" id="9804442at2"/>
<evidence type="ECO:0000256" key="3">
    <source>
        <dbReference type="ARBA" id="ARBA00022801"/>
    </source>
</evidence>
<evidence type="ECO:0000313" key="7">
    <source>
        <dbReference type="Proteomes" id="UP000256269"/>
    </source>
</evidence>
<dbReference type="AlphaFoldDB" id="A0A3E0HZN9"/>
<dbReference type="Pfam" id="PF00293">
    <property type="entry name" value="NUDIX"/>
    <property type="match status" value="1"/>
</dbReference>
<dbReference type="PROSITE" id="PS00893">
    <property type="entry name" value="NUDIX_BOX"/>
    <property type="match status" value="1"/>
</dbReference>
<dbReference type="InterPro" id="IPR015797">
    <property type="entry name" value="NUDIX_hydrolase-like_dom_sf"/>
</dbReference>
<evidence type="ECO:0000313" key="6">
    <source>
        <dbReference type="EMBL" id="REH51932.1"/>
    </source>
</evidence>
<dbReference type="PANTHER" id="PTHR43046">
    <property type="entry name" value="GDP-MANNOSE MANNOSYL HYDROLASE"/>
    <property type="match status" value="1"/>
</dbReference>
<dbReference type="Gene3D" id="3.90.79.10">
    <property type="entry name" value="Nucleoside Triphosphate Pyrophosphohydrolase"/>
    <property type="match status" value="1"/>
</dbReference>
<evidence type="ECO:0000259" key="5">
    <source>
        <dbReference type="PROSITE" id="PS51462"/>
    </source>
</evidence>
<comment type="cofactor">
    <cofactor evidence="1">
        <name>Mg(2+)</name>
        <dbReference type="ChEBI" id="CHEBI:18420"/>
    </cofactor>
</comment>
<dbReference type="PROSITE" id="PS51462">
    <property type="entry name" value="NUDIX"/>
    <property type="match status" value="1"/>
</dbReference>
<name>A0A3E0HZN9_9PSEU</name>
<gene>
    <name evidence="6" type="ORF">BCF44_103381</name>
</gene>
<keyword evidence="3 4" id="KW-0378">Hydrolase</keyword>
<evidence type="ECO:0000256" key="2">
    <source>
        <dbReference type="ARBA" id="ARBA00005582"/>
    </source>
</evidence>
<dbReference type="PANTHER" id="PTHR43046:SF14">
    <property type="entry name" value="MUTT_NUDIX FAMILY PROTEIN"/>
    <property type="match status" value="1"/>
</dbReference>
<accession>A0A3E0HZN9</accession>
<organism evidence="6 7">
    <name type="scientific">Kutzneria buriramensis</name>
    <dbReference type="NCBI Taxonomy" id="1045776"/>
    <lineage>
        <taxon>Bacteria</taxon>
        <taxon>Bacillati</taxon>
        <taxon>Actinomycetota</taxon>
        <taxon>Actinomycetes</taxon>
        <taxon>Pseudonocardiales</taxon>
        <taxon>Pseudonocardiaceae</taxon>
        <taxon>Kutzneria</taxon>
    </lineage>
</organism>
<evidence type="ECO:0000256" key="4">
    <source>
        <dbReference type="RuleBase" id="RU003476"/>
    </source>
</evidence>
<sequence length="149" mass="16530">MANERLRVAAYAVCVRDGAVLLARWVGPEGKLWTLPGGGIDHGEDPFDAVRREVEEETGYRADVQSLLGVHTMRRRYARRFGGETDFHALRIVYEARIVGGELRDEIDGSTDKAAWIPLPEVASLARVDLVDTGLELHRSRPATGHLGR</sequence>
<dbReference type="EMBL" id="QUNO01000003">
    <property type="protein sequence ID" value="REH51932.1"/>
    <property type="molecule type" value="Genomic_DNA"/>
</dbReference>
<dbReference type="PRINTS" id="PR00502">
    <property type="entry name" value="NUDIXFAMILY"/>
</dbReference>
<dbReference type="InterPro" id="IPR020476">
    <property type="entry name" value="Nudix_hydrolase"/>
</dbReference>
<protein>
    <submittedName>
        <fullName evidence="6">ADP-ribose pyrophosphatase YjhB (NUDIX family)</fullName>
    </submittedName>
</protein>
<reference evidence="6 7" key="1">
    <citation type="submission" date="2018-08" db="EMBL/GenBank/DDBJ databases">
        <title>Genomic Encyclopedia of Archaeal and Bacterial Type Strains, Phase II (KMG-II): from individual species to whole genera.</title>
        <authorList>
            <person name="Goeker M."/>
        </authorList>
    </citation>
    <scope>NUCLEOTIDE SEQUENCE [LARGE SCALE GENOMIC DNA]</scope>
    <source>
        <strain evidence="6 7">DSM 45791</strain>
    </source>
</reference>
<dbReference type="Proteomes" id="UP000256269">
    <property type="component" value="Unassembled WGS sequence"/>
</dbReference>
<comment type="similarity">
    <text evidence="2 4">Belongs to the Nudix hydrolase family.</text>
</comment>
<comment type="caution">
    <text evidence="6">The sequence shown here is derived from an EMBL/GenBank/DDBJ whole genome shotgun (WGS) entry which is preliminary data.</text>
</comment>
<dbReference type="GO" id="GO:0016787">
    <property type="term" value="F:hydrolase activity"/>
    <property type="evidence" value="ECO:0007669"/>
    <property type="project" value="UniProtKB-KW"/>
</dbReference>
<dbReference type="RefSeq" id="WP_116173952.1">
    <property type="nucleotide sequence ID" value="NZ_CP144375.1"/>
</dbReference>
<evidence type="ECO:0000256" key="1">
    <source>
        <dbReference type="ARBA" id="ARBA00001946"/>
    </source>
</evidence>
<dbReference type="InterPro" id="IPR000086">
    <property type="entry name" value="NUDIX_hydrolase_dom"/>
</dbReference>
<proteinExistence type="inferred from homology"/>
<feature type="domain" description="Nudix hydrolase" evidence="5">
    <location>
        <begin position="5"/>
        <end position="144"/>
    </location>
</feature>